<evidence type="ECO:0000313" key="1">
    <source>
        <dbReference type="EMBL" id="CAE0347712.1"/>
    </source>
</evidence>
<reference evidence="1" key="1">
    <citation type="submission" date="2021-01" db="EMBL/GenBank/DDBJ databases">
        <authorList>
            <person name="Corre E."/>
            <person name="Pelletier E."/>
            <person name="Niang G."/>
            <person name="Scheremetjew M."/>
            <person name="Finn R."/>
            <person name="Kale V."/>
            <person name="Holt S."/>
            <person name="Cochrane G."/>
            <person name="Meng A."/>
            <person name="Brown T."/>
            <person name="Cohen L."/>
        </authorList>
    </citation>
    <scope>NUCLEOTIDE SEQUENCE</scope>
    <source>
        <strain evidence="1">FSP1.4</strain>
    </source>
</reference>
<accession>A0A7S3J7D2</accession>
<name>A0A7S3J7D2_9SPIT</name>
<sequence length="279" mass="32890">MMNTKSLNKIRKLNNTIKSKYDSVSKEHETNQQLIQSRESSVIKLDESTCKLEMINKPFREERKVLRENVKIQDENLVRYRTINSSRTRRRNHLRDDVDQFSHVFQAYAPFSELYEKAFGQSKRLTNESDLILDFDQLDVESFLEAFMKEKPKVHKLNSLVFKNVPEKNMTLANFLTEPRLLSLKEFGFESKCIHGVLEYYLSGVEAIAIHTSKRVELSKWTITNSKMMNRLVLASKNAKEFCCNNCEYNLDADCDFKYTLNRFPLIKMRQLNPIYTNK</sequence>
<gene>
    <name evidence="1" type="ORF">EHAR0213_LOCUS6623</name>
</gene>
<proteinExistence type="predicted"/>
<dbReference type="AlphaFoldDB" id="A0A7S3J7D2"/>
<protein>
    <submittedName>
        <fullName evidence="1">Uncharacterized protein</fullName>
    </submittedName>
</protein>
<organism evidence="1">
    <name type="scientific">Euplotes harpa</name>
    <dbReference type="NCBI Taxonomy" id="151035"/>
    <lineage>
        <taxon>Eukaryota</taxon>
        <taxon>Sar</taxon>
        <taxon>Alveolata</taxon>
        <taxon>Ciliophora</taxon>
        <taxon>Intramacronucleata</taxon>
        <taxon>Spirotrichea</taxon>
        <taxon>Hypotrichia</taxon>
        <taxon>Euplotida</taxon>
        <taxon>Euplotidae</taxon>
        <taxon>Euplotes</taxon>
    </lineage>
</organism>
<dbReference type="EMBL" id="HBII01015553">
    <property type="protein sequence ID" value="CAE0347712.1"/>
    <property type="molecule type" value="Transcribed_RNA"/>
</dbReference>